<reference evidence="2 3" key="1">
    <citation type="submission" date="2015-10" db="EMBL/GenBank/DDBJ databases">
        <authorList>
            <person name="Ju K.-S."/>
            <person name="Doroghazi J.R."/>
            <person name="Metcalf W.W."/>
        </authorList>
    </citation>
    <scope>NUCLEOTIDE SEQUENCE [LARGE SCALE GENOMIC DNA]</scope>
    <source>
        <strain evidence="2 3">NRRL B-24793</strain>
    </source>
</reference>
<proteinExistence type="predicted"/>
<evidence type="ECO:0000313" key="2">
    <source>
        <dbReference type="EMBL" id="KUJ44310.1"/>
    </source>
</evidence>
<evidence type="ECO:0000256" key="1">
    <source>
        <dbReference type="SAM" id="Phobius"/>
    </source>
</evidence>
<dbReference type="RefSeq" id="WP_013733497.1">
    <property type="nucleotide sequence ID" value="NZ_LMWI01000002.1"/>
</dbReference>
<keyword evidence="1" id="KW-0472">Membrane</keyword>
<name>A0A9X0I015_9ACTN</name>
<gene>
    <name evidence="2" type="ORF">ADL17_13930</name>
</gene>
<evidence type="ECO:0000313" key="3">
    <source>
        <dbReference type="Proteomes" id="UP000053246"/>
    </source>
</evidence>
<organism evidence="2 3">
    <name type="scientific">Micromonospora maris</name>
    <dbReference type="NCBI Taxonomy" id="1003110"/>
    <lineage>
        <taxon>Bacteria</taxon>
        <taxon>Bacillati</taxon>
        <taxon>Actinomycetota</taxon>
        <taxon>Actinomycetes</taxon>
        <taxon>Micromonosporales</taxon>
        <taxon>Micromonosporaceae</taxon>
        <taxon>Micromonospora</taxon>
    </lineage>
</organism>
<comment type="caution">
    <text evidence="2">The sequence shown here is derived from an EMBL/GenBank/DDBJ whole genome shotgun (WGS) entry which is preliminary data.</text>
</comment>
<dbReference type="AlphaFoldDB" id="A0A9X0I015"/>
<keyword evidence="3" id="KW-1185">Reference proteome</keyword>
<protein>
    <submittedName>
        <fullName evidence="2">Uncharacterized protein</fullName>
    </submittedName>
</protein>
<accession>A0A9X0I015</accession>
<dbReference type="OMA" id="MMINENP"/>
<keyword evidence="1" id="KW-0812">Transmembrane</keyword>
<dbReference type="Proteomes" id="UP000053246">
    <property type="component" value="Unassembled WGS sequence"/>
</dbReference>
<sequence>MRHPTDGTLRRLLDEPAGVADADRAHVANCPVCLSGLAAARQDATLSAAALGGRPGVGVEADVDVDAGWQRLSRTVAESGRGRVPTVARERRWRAALRSPVVAAVAVLALVGGAGAAAAGNWLQVFHTERIAPVTIAQADLVALPDLSAYGEVEMTEPANVREVTDAAEAQRITGLPLPRLDRLPRGVTGEPTFQVGDRASAVFTFSVARAAQTAAAHGKPLPEPPAGLDGSQFRLTAGPGVAAVWAGQHGMPNLIVARMAAPTAYSSGIELSTAVDYLLSLPGLPENVAAQLRHFTGDGTTLPLPVNARYLTASPADVNGTPATVLTSRDGVLAGVVWVDGATVTAVAGPLSADEVVSVARGLRWDR</sequence>
<keyword evidence="1" id="KW-1133">Transmembrane helix</keyword>
<dbReference type="EMBL" id="LMWI01000002">
    <property type="protein sequence ID" value="KUJ44310.1"/>
    <property type="molecule type" value="Genomic_DNA"/>
</dbReference>
<feature type="transmembrane region" description="Helical" evidence="1">
    <location>
        <begin position="101"/>
        <end position="123"/>
    </location>
</feature>